<protein>
    <recommendedName>
        <fullName evidence="3">HMG box domain-containing protein</fullName>
    </recommendedName>
</protein>
<dbReference type="AlphaFoldDB" id="A0A843V8E7"/>
<dbReference type="OrthoDB" id="1919336at2759"/>
<keyword evidence="2" id="KW-1185">Reference proteome</keyword>
<proteinExistence type="predicted"/>
<evidence type="ECO:0000313" key="2">
    <source>
        <dbReference type="Proteomes" id="UP000652761"/>
    </source>
</evidence>
<dbReference type="EMBL" id="NMUH01001464">
    <property type="protein sequence ID" value="MQL92621.1"/>
    <property type="molecule type" value="Genomic_DNA"/>
</dbReference>
<accession>A0A843V8E7</accession>
<evidence type="ECO:0000313" key="1">
    <source>
        <dbReference type="EMBL" id="MQL92621.1"/>
    </source>
</evidence>
<evidence type="ECO:0008006" key="3">
    <source>
        <dbReference type="Google" id="ProtNLM"/>
    </source>
</evidence>
<dbReference type="Proteomes" id="UP000652761">
    <property type="component" value="Unassembled WGS sequence"/>
</dbReference>
<comment type="caution">
    <text evidence="1">The sequence shown here is derived from an EMBL/GenBank/DDBJ whole genome shotgun (WGS) entry which is preliminary data.</text>
</comment>
<name>A0A843V8E7_COLES</name>
<dbReference type="InterPro" id="IPR036910">
    <property type="entry name" value="HMG_box_dom_sf"/>
</dbReference>
<sequence>MSSSSPSGYGTIPTSAGPSSGACYGTIPTSAGPSSGVGAIEFISRTKRRVPEIVATRRRWRELLVVSALCRPYSYGEAIGRIRQGCEKFWKAQPWDSVFWGCWAWDGHEKMKNREKRRKRPEQTEASSYSLLPLHATSAAIHHSTHPKADCHFSMDDFRKEFKEANPEAKGVAMVAKEGGDKWKSMTEEVGALSPEFIGEDYTEKSRLTISGEKKTTVASVREVIMSQTQDCKRLRMGK</sequence>
<organism evidence="1 2">
    <name type="scientific">Colocasia esculenta</name>
    <name type="common">Wild taro</name>
    <name type="synonym">Arum esculentum</name>
    <dbReference type="NCBI Taxonomy" id="4460"/>
    <lineage>
        <taxon>Eukaryota</taxon>
        <taxon>Viridiplantae</taxon>
        <taxon>Streptophyta</taxon>
        <taxon>Embryophyta</taxon>
        <taxon>Tracheophyta</taxon>
        <taxon>Spermatophyta</taxon>
        <taxon>Magnoliopsida</taxon>
        <taxon>Liliopsida</taxon>
        <taxon>Araceae</taxon>
        <taxon>Aroideae</taxon>
        <taxon>Colocasieae</taxon>
        <taxon>Colocasia</taxon>
    </lineage>
</organism>
<dbReference type="Gene3D" id="1.10.30.10">
    <property type="entry name" value="High mobility group box domain"/>
    <property type="match status" value="1"/>
</dbReference>
<gene>
    <name evidence="1" type="ORF">Taro_025233</name>
</gene>
<reference evidence="1" key="1">
    <citation type="submission" date="2017-07" db="EMBL/GenBank/DDBJ databases">
        <title>Taro Niue Genome Assembly and Annotation.</title>
        <authorList>
            <person name="Atibalentja N."/>
            <person name="Keating K."/>
            <person name="Fields C.J."/>
        </authorList>
    </citation>
    <scope>NUCLEOTIDE SEQUENCE</scope>
    <source>
        <strain evidence="1">Niue_2</strain>
        <tissue evidence="1">Leaf</tissue>
    </source>
</reference>